<dbReference type="RefSeq" id="WP_160251144.1">
    <property type="nucleotide sequence ID" value="NZ_CP028271.1"/>
</dbReference>
<organism evidence="1 2">
    <name type="scientific">Mixta intestinalis</name>
    <dbReference type="NCBI Taxonomy" id="1615494"/>
    <lineage>
        <taxon>Bacteria</taxon>
        <taxon>Pseudomonadati</taxon>
        <taxon>Pseudomonadota</taxon>
        <taxon>Gammaproteobacteria</taxon>
        <taxon>Enterobacterales</taxon>
        <taxon>Erwiniaceae</taxon>
        <taxon>Mixta</taxon>
    </lineage>
</organism>
<evidence type="ECO:0000313" key="1">
    <source>
        <dbReference type="EMBL" id="QHM72970.1"/>
    </source>
</evidence>
<keyword evidence="2" id="KW-1185">Reference proteome</keyword>
<dbReference type="KEGG" id="mint:C7M51_03311"/>
<dbReference type="EMBL" id="CP028271">
    <property type="protein sequence ID" value="QHM72970.1"/>
    <property type="molecule type" value="Genomic_DNA"/>
</dbReference>
<dbReference type="PANTHER" id="PTHR36152:SF5">
    <property type="entry name" value="PROTEIN HCP1"/>
    <property type="match status" value="1"/>
</dbReference>
<dbReference type="SUPFAM" id="SSF141452">
    <property type="entry name" value="Hcp1-like"/>
    <property type="match status" value="1"/>
</dbReference>
<evidence type="ECO:0008006" key="3">
    <source>
        <dbReference type="Google" id="ProtNLM"/>
    </source>
</evidence>
<proteinExistence type="predicted"/>
<name>A0A6P1Q1X2_9GAMM</name>
<dbReference type="OrthoDB" id="4865570at2"/>
<dbReference type="Pfam" id="PF05638">
    <property type="entry name" value="T6SS_HCP"/>
    <property type="match status" value="1"/>
</dbReference>
<gene>
    <name evidence="1" type="ORF">C7M51_03311</name>
</gene>
<dbReference type="InterPro" id="IPR053165">
    <property type="entry name" value="HSI-I_assembly_Hcp1"/>
</dbReference>
<reference evidence="1 2" key="1">
    <citation type="submission" date="2018-03" db="EMBL/GenBank/DDBJ databases">
        <title>Pantoea intestinalis SRCM103226 isolated form the mealworm.</title>
        <authorList>
            <person name="Jeong D.-Y."/>
            <person name="Kim J.W."/>
        </authorList>
    </citation>
    <scope>NUCLEOTIDE SEQUENCE [LARGE SCALE GENOMIC DNA]</scope>
    <source>
        <strain evidence="1 2">SRCM103226</strain>
    </source>
</reference>
<protein>
    <recommendedName>
        <fullName evidence="3">Major exported protein</fullName>
    </recommendedName>
</protein>
<dbReference type="Gene3D" id="2.30.110.20">
    <property type="entry name" value="Hcp1-like"/>
    <property type="match status" value="1"/>
</dbReference>
<accession>A0A6P1Q1X2</accession>
<dbReference type="PANTHER" id="PTHR36152">
    <property type="entry name" value="CYTOPLASMIC PROTEIN-RELATED"/>
    <property type="match status" value="1"/>
</dbReference>
<evidence type="ECO:0000313" key="2">
    <source>
        <dbReference type="Proteomes" id="UP000464053"/>
    </source>
</evidence>
<dbReference type="AlphaFoldDB" id="A0A6P1Q1X2"/>
<dbReference type="InterPro" id="IPR036624">
    <property type="entry name" value="Hcp1-lik_sf"/>
</dbReference>
<sequence>MAVDMFLRASGITGESQDINHKGWTDITSFSWGALHPGNMSVGSGGGAGKVTFSDLSIEAMIDKSTSALLRACANGKHLDKVEVSVCKAGEQQIEYCRITLEEVLITAVHFRGIDSNERLNTHYSFQAAKVRQQYYEQTANGGKGPEVSAGWNIKENREI</sequence>
<dbReference type="InterPro" id="IPR008514">
    <property type="entry name" value="T6SS_Hcp"/>
</dbReference>
<dbReference type="Proteomes" id="UP000464053">
    <property type="component" value="Chromosome"/>
</dbReference>